<dbReference type="EMBL" id="PPTS01000005">
    <property type="protein sequence ID" value="RDB65005.1"/>
    <property type="molecule type" value="Genomic_DNA"/>
</dbReference>
<dbReference type="RefSeq" id="WP_015538640.1">
    <property type="nucleotide sequence ID" value="NZ_CABMMS010000005.1"/>
</dbReference>
<dbReference type="SUPFAM" id="SSF55931">
    <property type="entry name" value="Glutamine synthetase/guanido kinase"/>
    <property type="match status" value="1"/>
</dbReference>
<dbReference type="PANTHER" id="PTHR34378">
    <property type="entry name" value="GLUTAMATE--CYSTEINE LIGASE, CHLOROPLASTIC"/>
    <property type="match status" value="1"/>
</dbReference>
<sequence>MNKTAVADASAATNEGPETSGGQPARASNIDAIVAYFESGITPAGTAGELGIELEHTLVHDDMSPVAYSGPYGVEWLLGQLEAEFPRTTRDPEGDLLGVARPGEAVTIEPAAQVELSAGPFASLEDARATFERFERTLDDVLAPHGERALTVGYHPSAKALDLELIPKRRYKFMNLYLGEKGPFGPRMMRGSASTQVSIDYWSTADCLRKLRLAFALVPLFSLVCDNAPVFEGAPRTHELVRTEIWRYCDPDRCGLVPGVMDPGFDLRRYAEYLLDTPAILIPCRKEQWCYSERTFGEIYAERTMTRAEVEHAVSMFFNDVRLKTYIEIRPADAMPVPYVVAYAALIKGLFYHVENLDALDALFEGVDGAAVEAAKDALMAAGYEAEVYGRPVAELVDEMMALARRGLAADEQDFLEPLAQLAAQRVTLADLAEGKD</sequence>
<evidence type="ECO:0000256" key="2">
    <source>
        <dbReference type="ARBA" id="ARBA00022741"/>
    </source>
</evidence>
<dbReference type="InterPro" id="IPR014746">
    <property type="entry name" value="Gln_synth/guanido_kin_cat_dom"/>
</dbReference>
<dbReference type="InterPro" id="IPR006336">
    <property type="entry name" value="GCS2"/>
</dbReference>
<protein>
    <recommendedName>
        <fullName evidence="5">Glutamate--cysteine ligase</fullName>
        <ecNumber evidence="5">6.3.2.2</ecNumber>
    </recommendedName>
</protein>
<reference evidence="7 8" key="1">
    <citation type="journal article" date="2018" name="Elife">
        <title>Discovery and characterization of a prevalent human gut bacterial enzyme sufficient for the inactivation of a family of plant toxins.</title>
        <authorList>
            <person name="Koppel N."/>
            <person name="Bisanz J.E."/>
            <person name="Pandelia M.E."/>
            <person name="Turnbaugh P.J."/>
            <person name="Balskus E.P."/>
        </authorList>
    </citation>
    <scope>NUCLEOTIDE SEQUENCE [LARGE SCALE GENOMIC DNA]</scope>
    <source>
        <strain evidence="7 8">3C</strain>
    </source>
</reference>
<dbReference type="AlphaFoldDB" id="A0A369M3G8"/>
<accession>A0A369M3G8</accession>
<keyword evidence="1 5" id="KW-0436">Ligase</keyword>
<feature type="compositionally biased region" description="Polar residues" evidence="6">
    <location>
        <begin position="11"/>
        <end position="22"/>
    </location>
</feature>
<organism evidence="7 8">
    <name type="scientific">Gordonibacter pamelaeae</name>
    <dbReference type="NCBI Taxonomy" id="471189"/>
    <lineage>
        <taxon>Bacteria</taxon>
        <taxon>Bacillati</taxon>
        <taxon>Actinomycetota</taxon>
        <taxon>Coriobacteriia</taxon>
        <taxon>Eggerthellales</taxon>
        <taxon>Eggerthellaceae</taxon>
        <taxon>Gordonibacter</taxon>
    </lineage>
</organism>
<dbReference type="Pfam" id="PF04107">
    <property type="entry name" value="GCS2"/>
    <property type="match status" value="1"/>
</dbReference>
<evidence type="ECO:0000256" key="5">
    <source>
        <dbReference type="PIRNR" id="PIRNR017901"/>
    </source>
</evidence>
<evidence type="ECO:0000256" key="4">
    <source>
        <dbReference type="ARBA" id="ARBA00048819"/>
    </source>
</evidence>
<dbReference type="GO" id="GO:0005524">
    <property type="term" value="F:ATP binding"/>
    <property type="evidence" value="ECO:0007669"/>
    <property type="project" value="UniProtKB-UniRule"/>
</dbReference>
<evidence type="ECO:0000256" key="3">
    <source>
        <dbReference type="ARBA" id="ARBA00022840"/>
    </source>
</evidence>
<keyword evidence="3 5" id="KW-0067">ATP-binding</keyword>
<dbReference type="GeneID" id="78359993"/>
<comment type="function">
    <text evidence="5">Catalyzes the synthesis of gamma-glutamylcysteine (gamma-GC).</text>
</comment>
<comment type="catalytic activity">
    <reaction evidence="4 5">
        <text>L-cysteine + L-glutamate + ATP = gamma-L-glutamyl-L-cysteine + ADP + phosphate + H(+)</text>
        <dbReference type="Rhea" id="RHEA:13285"/>
        <dbReference type="ChEBI" id="CHEBI:15378"/>
        <dbReference type="ChEBI" id="CHEBI:29985"/>
        <dbReference type="ChEBI" id="CHEBI:30616"/>
        <dbReference type="ChEBI" id="CHEBI:35235"/>
        <dbReference type="ChEBI" id="CHEBI:43474"/>
        <dbReference type="ChEBI" id="CHEBI:58173"/>
        <dbReference type="ChEBI" id="CHEBI:456216"/>
        <dbReference type="EC" id="6.3.2.2"/>
    </reaction>
</comment>
<comment type="similarity">
    <text evidence="5">Belongs to the glutamate--cysteine ligase type 2 family. EgtA subfamily.</text>
</comment>
<keyword evidence="2 5" id="KW-0547">Nucleotide-binding</keyword>
<dbReference type="Proteomes" id="UP000254000">
    <property type="component" value="Unassembled WGS sequence"/>
</dbReference>
<dbReference type="PANTHER" id="PTHR34378:SF1">
    <property type="entry name" value="GLUTAMATE--CYSTEINE LIGASE, CHLOROPLASTIC"/>
    <property type="match status" value="1"/>
</dbReference>
<evidence type="ECO:0000313" key="8">
    <source>
        <dbReference type="Proteomes" id="UP000254000"/>
    </source>
</evidence>
<gene>
    <name evidence="7" type="ORF">C1877_09850</name>
</gene>
<feature type="region of interest" description="Disordered" evidence="6">
    <location>
        <begin position="1"/>
        <end position="25"/>
    </location>
</feature>
<dbReference type="GO" id="GO:0006750">
    <property type="term" value="P:glutathione biosynthetic process"/>
    <property type="evidence" value="ECO:0007669"/>
    <property type="project" value="UniProtKB-UniRule"/>
</dbReference>
<evidence type="ECO:0000256" key="6">
    <source>
        <dbReference type="SAM" id="MobiDB-lite"/>
    </source>
</evidence>
<dbReference type="EC" id="6.3.2.2" evidence="5"/>
<evidence type="ECO:0000256" key="1">
    <source>
        <dbReference type="ARBA" id="ARBA00022598"/>
    </source>
</evidence>
<comment type="caution">
    <text evidence="7">The sequence shown here is derived from an EMBL/GenBank/DDBJ whole genome shotgun (WGS) entry which is preliminary data.</text>
</comment>
<keyword evidence="8" id="KW-1185">Reference proteome</keyword>
<evidence type="ECO:0000313" key="7">
    <source>
        <dbReference type="EMBL" id="RDB65005.1"/>
    </source>
</evidence>
<name>A0A369M3G8_9ACTN</name>
<dbReference type="GO" id="GO:0004357">
    <property type="term" value="F:glutamate-cysteine ligase activity"/>
    <property type="evidence" value="ECO:0007669"/>
    <property type="project" value="UniProtKB-UniRule"/>
</dbReference>
<dbReference type="PIRSF" id="PIRSF017901">
    <property type="entry name" value="GCL"/>
    <property type="match status" value="1"/>
</dbReference>
<proteinExistence type="inferred from homology"/>
<dbReference type="InterPro" id="IPR035434">
    <property type="entry name" value="GCL_bact_plant"/>
</dbReference>
<dbReference type="Gene3D" id="3.30.590.20">
    <property type="match status" value="1"/>
</dbReference>
<dbReference type="OrthoDB" id="9813383at2"/>